<dbReference type="HOGENOM" id="CLU_156014_0_0_1"/>
<evidence type="ECO:0000313" key="4">
    <source>
        <dbReference type="Proteomes" id="UP000027265"/>
    </source>
</evidence>
<evidence type="ECO:0000256" key="1">
    <source>
        <dbReference type="SAM" id="MobiDB-lite"/>
    </source>
</evidence>
<evidence type="ECO:0000313" key="3">
    <source>
        <dbReference type="EMBL" id="KDQ58151.1"/>
    </source>
</evidence>
<feature type="compositionally biased region" description="Basic residues" evidence="1">
    <location>
        <begin position="98"/>
        <end position="107"/>
    </location>
</feature>
<dbReference type="Proteomes" id="UP000027265">
    <property type="component" value="Unassembled WGS sequence"/>
</dbReference>
<feature type="transmembrane region" description="Helical" evidence="2">
    <location>
        <begin position="7"/>
        <end position="27"/>
    </location>
</feature>
<keyword evidence="2" id="KW-0812">Transmembrane</keyword>
<proteinExistence type="predicted"/>
<accession>A0A067Q6B2</accession>
<evidence type="ECO:0000256" key="2">
    <source>
        <dbReference type="SAM" id="Phobius"/>
    </source>
</evidence>
<keyword evidence="4" id="KW-1185">Reference proteome</keyword>
<keyword evidence="2" id="KW-1133">Transmembrane helix</keyword>
<dbReference type="AlphaFoldDB" id="A0A067Q6B2"/>
<dbReference type="EMBL" id="KL197718">
    <property type="protein sequence ID" value="KDQ58151.1"/>
    <property type="molecule type" value="Genomic_DNA"/>
</dbReference>
<dbReference type="InParanoid" id="A0A067Q6B2"/>
<gene>
    <name evidence="3" type="ORF">JAAARDRAFT_34963</name>
</gene>
<dbReference type="OrthoDB" id="2505950at2759"/>
<reference evidence="4" key="1">
    <citation type="journal article" date="2014" name="Proc. Natl. Acad. Sci. U.S.A.">
        <title>Extensive sampling of basidiomycete genomes demonstrates inadequacy of the white-rot/brown-rot paradigm for wood decay fungi.</title>
        <authorList>
            <person name="Riley R."/>
            <person name="Salamov A.A."/>
            <person name="Brown D.W."/>
            <person name="Nagy L.G."/>
            <person name="Floudas D."/>
            <person name="Held B.W."/>
            <person name="Levasseur A."/>
            <person name="Lombard V."/>
            <person name="Morin E."/>
            <person name="Otillar R."/>
            <person name="Lindquist E.A."/>
            <person name="Sun H."/>
            <person name="LaButti K.M."/>
            <person name="Schmutz J."/>
            <person name="Jabbour D."/>
            <person name="Luo H."/>
            <person name="Baker S.E."/>
            <person name="Pisabarro A.G."/>
            <person name="Walton J.D."/>
            <person name="Blanchette R.A."/>
            <person name="Henrissat B."/>
            <person name="Martin F."/>
            <person name="Cullen D."/>
            <person name="Hibbett D.S."/>
            <person name="Grigoriev I.V."/>
        </authorList>
    </citation>
    <scope>NUCLEOTIDE SEQUENCE [LARGE SCALE GENOMIC DNA]</scope>
    <source>
        <strain evidence="4">MUCL 33604</strain>
    </source>
</reference>
<protein>
    <submittedName>
        <fullName evidence="3">Uncharacterized protein</fullName>
    </submittedName>
</protein>
<organism evidence="3 4">
    <name type="scientific">Jaapia argillacea MUCL 33604</name>
    <dbReference type="NCBI Taxonomy" id="933084"/>
    <lineage>
        <taxon>Eukaryota</taxon>
        <taxon>Fungi</taxon>
        <taxon>Dikarya</taxon>
        <taxon>Basidiomycota</taxon>
        <taxon>Agaricomycotina</taxon>
        <taxon>Agaricomycetes</taxon>
        <taxon>Agaricomycetidae</taxon>
        <taxon>Jaapiales</taxon>
        <taxon>Jaapiaceae</taxon>
        <taxon>Jaapia</taxon>
    </lineage>
</organism>
<sequence>MANWIDIVSLIITAAIIGGLIYGFMYITGSVSTAVASTKESLKSRGLDISPTGVSVKTSGRLNREDYLDATQRGIVKLANAASFGKSDDAPTNGEKDKKKRWSRKAD</sequence>
<feature type="region of interest" description="Disordered" evidence="1">
    <location>
        <begin position="84"/>
        <end position="107"/>
    </location>
</feature>
<name>A0A067Q6B2_9AGAM</name>
<keyword evidence="2" id="KW-0472">Membrane</keyword>
<feature type="compositionally biased region" description="Basic and acidic residues" evidence="1">
    <location>
        <begin position="86"/>
        <end position="97"/>
    </location>
</feature>